<evidence type="ECO:0000256" key="9">
    <source>
        <dbReference type="SAM" id="Phobius"/>
    </source>
</evidence>
<dbReference type="Pfam" id="PF00028">
    <property type="entry name" value="Cadherin"/>
    <property type="match status" value="2"/>
</dbReference>
<dbReference type="PROSITE" id="PS50268">
    <property type="entry name" value="CADHERIN_2"/>
    <property type="match status" value="2"/>
</dbReference>
<dbReference type="EMBL" id="JBJQND010000003">
    <property type="protein sequence ID" value="KAL3883431.1"/>
    <property type="molecule type" value="Genomic_DNA"/>
</dbReference>
<comment type="subcellular location">
    <subcellularLocation>
        <location evidence="1">Membrane</location>
        <topology evidence="1">Single-pass membrane protein</topology>
    </subcellularLocation>
</comment>
<keyword evidence="4" id="KW-0677">Repeat</keyword>
<dbReference type="GO" id="GO:0005509">
    <property type="term" value="F:calcium ion binding"/>
    <property type="evidence" value="ECO:0007669"/>
    <property type="project" value="UniProtKB-UniRule"/>
</dbReference>
<proteinExistence type="predicted"/>
<evidence type="ECO:0000259" key="10">
    <source>
        <dbReference type="PROSITE" id="PS50268"/>
    </source>
</evidence>
<accession>A0ABD3XAY0</accession>
<keyword evidence="2 9" id="KW-0812">Transmembrane</keyword>
<evidence type="ECO:0000313" key="11">
    <source>
        <dbReference type="EMBL" id="KAL3883431.1"/>
    </source>
</evidence>
<evidence type="ECO:0000313" key="12">
    <source>
        <dbReference type="Proteomes" id="UP001634394"/>
    </source>
</evidence>
<dbReference type="Gene3D" id="2.60.40.60">
    <property type="entry name" value="Cadherins"/>
    <property type="match status" value="3"/>
</dbReference>
<gene>
    <name evidence="11" type="ORF">ACJMK2_029694</name>
</gene>
<name>A0ABD3XAY0_SINWO</name>
<reference evidence="11 12" key="1">
    <citation type="submission" date="2024-11" db="EMBL/GenBank/DDBJ databases">
        <title>Chromosome-level genome assembly of the freshwater bivalve Anodonta woodiana.</title>
        <authorList>
            <person name="Chen X."/>
        </authorList>
    </citation>
    <scope>NUCLEOTIDE SEQUENCE [LARGE SCALE GENOMIC DNA]</scope>
    <source>
        <strain evidence="11">MN2024</strain>
        <tissue evidence="11">Gills</tissue>
    </source>
</reference>
<keyword evidence="5 8" id="KW-0106">Calcium</keyword>
<feature type="non-terminal residue" evidence="11">
    <location>
        <position position="428"/>
    </location>
</feature>
<dbReference type="InterPro" id="IPR020894">
    <property type="entry name" value="Cadherin_CS"/>
</dbReference>
<dbReference type="InterPro" id="IPR015919">
    <property type="entry name" value="Cadherin-like_sf"/>
</dbReference>
<comment type="caution">
    <text evidence="11">The sequence shown here is derived from an EMBL/GenBank/DDBJ whole genome shotgun (WGS) entry which is preliminary data.</text>
</comment>
<keyword evidence="6 9" id="KW-1133">Transmembrane helix</keyword>
<keyword evidence="7 9" id="KW-0472">Membrane</keyword>
<evidence type="ECO:0000256" key="8">
    <source>
        <dbReference type="PROSITE-ProRule" id="PRU00043"/>
    </source>
</evidence>
<dbReference type="SUPFAM" id="SSF49313">
    <property type="entry name" value="Cadherin-like"/>
    <property type="match status" value="3"/>
</dbReference>
<feature type="non-terminal residue" evidence="11">
    <location>
        <position position="1"/>
    </location>
</feature>
<evidence type="ECO:0000256" key="4">
    <source>
        <dbReference type="ARBA" id="ARBA00022737"/>
    </source>
</evidence>
<evidence type="ECO:0000256" key="7">
    <source>
        <dbReference type="ARBA" id="ARBA00023136"/>
    </source>
</evidence>
<feature type="domain" description="Cadherin" evidence="10">
    <location>
        <begin position="59"/>
        <end position="142"/>
    </location>
</feature>
<dbReference type="InterPro" id="IPR002126">
    <property type="entry name" value="Cadherin-like_dom"/>
</dbReference>
<dbReference type="PANTHER" id="PTHR24026:SF126">
    <property type="entry name" value="PROTOCADHERIN FAT 4"/>
    <property type="match status" value="1"/>
</dbReference>
<evidence type="ECO:0000256" key="3">
    <source>
        <dbReference type="ARBA" id="ARBA00022729"/>
    </source>
</evidence>
<dbReference type="PANTHER" id="PTHR24026">
    <property type="entry name" value="FAT ATYPICAL CADHERIN-RELATED"/>
    <property type="match status" value="1"/>
</dbReference>
<dbReference type="GO" id="GO:0005886">
    <property type="term" value="C:plasma membrane"/>
    <property type="evidence" value="ECO:0007669"/>
    <property type="project" value="UniProtKB-SubCell"/>
</dbReference>
<dbReference type="FunFam" id="2.60.40.60:FF:000033">
    <property type="entry name" value="FAT atypical cadherin 1"/>
    <property type="match status" value="1"/>
</dbReference>
<keyword evidence="12" id="KW-1185">Reference proteome</keyword>
<dbReference type="Proteomes" id="UP001634394">
    <property type="component" value="Unassembled WGS sequence"/>
</dbReference>
<sequence length="428" mass="47213">KPESDWFYIKRVDSGNIYATTLVDYEQLGGKHTVHLGIQASLRLKFGVSGNPYLTSPPIHAYDGDRGINDTIRYNIENEMNTTFRINNISGEIYVLRELDADGGLDLYVIILKATEQSNTARTAMSTLYVRVIDLNDNPPICSPNHYNCNVTEHSAVGQVICSVTATDKDKDQNGKFSYELTNGNAVDIDPIYGYIRVKDSQMLDRETGSRLFLKVTAKSSDGNMTDKANVTINLIDINDNSPIFNQSSYNFIVQNISIGGYVGKISAFDLDSGDNQKLNYSWGKCLSNSGTCSGDNRNCFFPFTIDPESGTITLNGCTAECLFSTLVSVLCSTTLLVIQVEDISAFPIINRMSSVQESAANNSRDAQIPISITEEFDLINGHCIKRKSVQKEPEAVSTVLIVSTVLGSIVAVIVVGVIVYYWFILRR</sequence>
<protein>
    <recommendedName>
        <fullName evidence="10">Cadherin domain-containing protein</fullName>
    </recommendedName>
</protein>
<feature type="domain" description="Cadherin" evidence="10">
    <location>
        <begin position="143"/>
        <end position="245"/>
    </location>
</feature>
<dbReference type="PRINTS" id="PR00205">
    <property type="entry name" value="CADHERIN"/>
</dbReference>
<evidence type="ECO:0000256" key="5">
    <source>
        <dbReference type="ARBA" id="ARBA00022837"/>
    </source>
</evidence>
<organism evidence="11 12">
    <name type="scientific">Sinanodonta woodiana</name>
    <name type="common">Chinese pond mussel</name>
    <name type="synonym">Anodonta woodiana</name>
    <dbReference type="NCBI Taxonomy" id="1069815"/>
    <lineage>
        <taxon>Eukaryota</taxon>
        <taxon>Metazoa</taxon>
        <taxon>Spiralia</taxon>
        <taxon>Lophotrochozoa</taxon>
        <taxon>Mollusca</taxon>
        <taxon>Bivalvia</taxon>
        <taxon>Autobranchia</taxon>
        <taxon>Heteroconchia</taxon>
        <taxon>Palaeoheterodonta</taxon>
        <taxon>Unionida</taxon>
        <taxon>Unionoidea</taxon>
        <taxon>Unionidae</taxon>
        <taxon>Unioninae</taxon>
        <taxon>Sinanodonta</taxon>
    </lineage>
</organism>
<feature type="transmembrane region" description="Helical" evidence="9">
    <location>
        <begin position="396"/>
        <end position="424"/>
    </location>
</feature>
<evidence type="ECO:0000256" key="1">
    <source>
        <dbReference type="ARBA" id="ARBA00004167"/>
    </source>
</evidence>
<dbReference type="PROSITE" id="PS00232">
    <property type="entry name" value="CADHERIN_1"/>
    <property type="match status" value="1"/>
</dbReference>
<keyword evidence="3" id="KW-0732">Signal</keyword>
<evidence type="ECO:0000256" key="6">
    <source>
        <dbReference type="ARBA" id="ARBA00022989"/>
    </source>
</evidence>
<dbReference type="SMART" id="SM00112">
    <property type="entry name" value="CA"/>
    <property type="match status" value="3"/>
</dbReference>
<dbReference type="GO" id="GO:0007155">
    <property type="term" value="P:cell adhesion"/>
    <property type="evidence" value="ECO:0007669"/>
    <property type="project" value="UniProtKB-KW"/>
</dbReference>
<dbReference type="CDD" id="cd11304">
    <property type="entry name" value="Cadherin_repeat"/>
    <property type="match status" value="3"/>
</dbReference>
<dbReference type="AlphaFoldDB" id="A0ABD3XAY0"/>
<evidence type="ECO:0000256" key="2">
    <source>
        <dbReference type="ARBA" id="ARBA00022692"/>
    </source>
</evidence>